<dbReference type="GO" id="GO:0016705">
    <property type="term" value="F:oxidoreductase activity, acting on paired donors, with incorporation or reduction of molecular oxygen"/>
    <property type="evidence" value="ECO:0007669"/>
    <property type="project" value="InterPro"/>
</dbReference>
<evidence type="ECO:0000256" key="4">
    <source>
        <dbReference type="ARBA" id="ARBA00022630"/>
    </source>
</evidence>
<dbReference type="InterPro" id="IPR051205">
    <property type="entry name" value="UbiH/COQ6_monooxygenase"/>
</dbReference>
<dbReference type="UniPathway" id="UPA00232"/>
<gene>
    <name evidence="9" type="ORF">FY207_01290</name>
</gene>
<dbReference type="GO" id="GO:0071949">
    <property type="term" value="F:FAD binding"/>
    <property type="evidence" value="ECO:0007669"/>
    <property type="project" value="InterPro"/>
</dbReference>
<dbReference type="AlphaFoldDB" id="A0A643CLS0"/>
<feature type="domain" description="FAD-binding" evidence="8">
    <location>
        <begin position="5"/>
        <end position="310"/>
    </location>
</feature>
<dbReference type="InterPro" id="IPR036188">
    <property type="entry name" value="FAD/NAD-bd_sf"/>
</dbReference>
<dbReference type="InterPro" id="IPR018168">
    <property type="entry name" value="Ubi_Hdrlase_CS"/>
</dbReference>
<keyword evidence="7" id="KW-0503">Monooxygenase</keyword>
<organism evidence="9">
    <name type="scientific">Anaplasma marginale</name>
    <dbReference type="NCBI Taxonomy" id="770"/>
    <lineage>
        <taxon>Bacteria</taxon>
        <taxon>Pseudomonadati</taxon>
        <taxon>Pseudomonadota</taxon>
        <taxon>Alphaproteobacteria</taxon>
        <taxon>Rickettsiales</taxon>
        <taxon>Anaplasmataceae</taxon>
        <taxon>Anaplasma</taxon>
    </lineage>
</organism>
<evidence type="ECO:0000256" key="2">
    <source>
        <dbReference type="ARBA" id="ARBA00004749"/>
    </source>
</evidence>
<dbReference type="PRINTS" id="PR00420">
    <property type="entry name" value="RNGMNOXGNASE"/>
</dbReference>
<evidence type="ECO:0000313" key="9">
    <source>
        <dbReference type="EMBL" id="KAB0452567.1"/>
    </source>
</evidence>
<reference evidence="9" key="1">
    <citation type="submission" date="2019-08" db="EMBL/GenBank/DDBJ databases">
        <authorList>
            <person name="Amaro Estrada I."/>
            <person name="Quiroz Castaneda R.E."/>
            <person name="Martinez Ocampo F."/>
            <person name="Rodriguez Camarillo S.D."/>
        </authorList>
    </citation>
    <scope>NUCLEOTIDE SEQUENCE</scope>
    <source>
        <strain evidence="9">MEX-30-184-02</strain>
    </source>
</reference>
<comment type="cofactor">
    <cofactor evidence="1">
        <name>FAD</name>
        <dbReference type="ChEBI" id="CHEBI:57692"/>
    </cofactor>
</comment>
<dbReference type="PROSITE" id="PS01304">
    <property type="entry name" value="UBIH"/>
    <property type="match status" value="1"/>
</dbReference>
<dbReference type="InterPro" id="IPR002938">
    <property type="entry name" value="FAD-bd"/>
</dbReference>
<evidence type="ECO:0000256" key="5">
    <source>
        <dbReference type="ARBA" id="ARBA00022827"/>
    </source>
</evidence>
<dbReference type="PANTHER" id="PTHR43876">
    <property type="entry name" value="UBIQUINONE BIOSYNTHESIS MONOOXYGENASE COQ6, MITOCHONDRIAL"/>
    <property type="match status" value="1"/>
</dbReference>
<proteinExistence type="inferred from homology"/>
<dbReference type="GO" id="GO:0004497">
    <property type="term" value="F:monooxygenase activity"/>
    <property type="evidence" value="ECO:0007669"/>
    <property type="project" value="UniProtKB-KW"/>
</dbReference>
<dbReference type="RefSeq" id="WP_150150347.1">
    <property type="nucleotide sequence ID" value="NZ_VTCY01000002.1"/>
</dbReference>
<evidence type="ECO:0000256" key="7">
    <source>
        <dbReference type="ARBA" id="ARBA00023033"/>
    </source>
</evidence>
<evidence type="ECO:0000256" key="6">
    <source>
        <dbReference type="ARBA" id="ARBA00023002"/>
    </source>
</evidence>
<comment type="similarity">
    <text evidence="3">Belongs to the UbiH/COQ6 family.</text>
</comment>
<evidence type="ECO:0000256" key="3">
    <source>
        <dbReference type="ARBA" id="ARBA00005349"/>
    </source>
</evidence>
<keyword evidence="5" id="KW-0274">FAD</keyword>
<keyword evidence="6" id="KW-0560">Oxidoreductase</keyword>
<comment type="pathway">
    <text evidence="2">Cofactor biosynthesis; ubiquinone biosynthesis.</text>
</comment>
<dbReference type="PANTHER" id="PTHR43876:SF7">
    <property type="entry name" value="UBIQUINONE BIOSYNTHESIS MONOOXYGENASE COQ6, MITOCHONDRIAL"/>
    <property type="match status" value="1"/>
</dbReference>
<accession>A0A643CLS0</accession>
<evidence type="ECO:0000259" key="8">
    <source>
        <dbReference type="Pfam" id="PF01494"/>
    </source>
</evidence>
<dbReference type="InterPro" id="IPR010971">
    <property type="entry name" value="UbiH/COQ6"/>
</dbReference>
<dbReference type="GO" id="GO:0006744">
    <property type="term" value="P:ubiquinone biosynthetic process"/>
    <property type="evidence" value="ECO:0007669"/>
    <property type="project" value="UniProtKB-UniPathway"/>
</dbReference>
<protein>
    <submittedName>
        <fullName evidence="9">2-octaprenyl-3-methyl-6-methoxy-1,4-benzoquinol hydroxylase</fullName>
    </submittedName>
</protein>
<dbReference type="Gene3D" id="3.50.50.60">
    <property type="entry name" value="FAD/NAD(P)-binding domain"/>
    <property type="match status" value="2"/>
</dbReference>
<dbReference type="Pfam" id="PF01494">
    <property type="entry name" value="FAD_binding_3"/>
    <property type="match status" value="1"/>
</dbReference>
<dbReference type="EMBL" id="VTCY01000002">
    <property type="protein sequence ID" value="KAB0452567.1"/>
    <property type="molecule type" value="Genomic_DNA"/>
</dbReference>
<keyword evidence="4" id="KW-0285">Flavoprotein</keyword>
<name>A0A643CLS0_ANAMA</name>
<evidence type="ECO:0000256" key="1">
    <source>
        <dbReference type="ARBA" id="ARBA00001974"/>
    </source>
</evidence>
<comment type="caution">
    <text evidence="9">The sequence shown here is derived from an EMBL/GenBank/DDBJ whole genome shotgun (WGS) entry which is preliminary data.</text>
</comment>
<sequence>MVRYYDVVILGGGVNGILAGIGLTESGMKAAVVEQKDCVLSNLDHRVFAISKRSKDIFDRFGVWNHNGIYCPIEDILIFDDNSSSTVHYDHKLVGNDPMGYTISGKEISSMLQSKVNGFTHITSTSYGAIEAKGGFIETSLTNGEKISSRLVICAEGKGSKFLRKSHIGTLRYDYKQSCITCNVHHKQHHRNVAIEHFFQGGPFAILPMHGGYHSSIIWTEKTEIAQMLLQLSDDEFETELQKKCGEHIGCVEVIGRRSCHKISMVLADRQYAKRSLLLGDALHSIHPVAGQGLNIGIRDVEAVVEILSAYHSVGSDIGQQFILEEIEKRRLLDNYSMAAITTVVNSVFSSNSIMRKLARRVAMSIVEMSPCIKEKLITHAMGVSTIC</sequence>
<dbReference type="NCBIfam" id="TIGR01988">
    <property type="entry name" value="Ubi-OHases"/>
    <property type="match status" value="1"/>
</dbReference>
<dbReference type="SUPFAM" id="SSF51905">
    <property type="entry name" value="FAD/NAD(P)-binding domain"/>
    <property type="match status" value="1"/>
</dbReference>